<dbReference type="EMBL" id="QXJK01000001">
    <property type="protein sequence ID" value="RIX36812.1"/>
    <property type="molecule type" value="Genomic_DNA"/>
</dbReference>
<sequence>MNVLRYIDPTTRILAMVLLTTPLLLSIDVVSASVALALTILLAPLCGVGPKALIRRGWPLLVLAPLTGISMLFYGRAGGEEYFSFWLIQVTQNSVSLSIAVMVRVLAVGLPAVILTNQLDPTRLGDGLAQLWRLPSRFVIGAVAGVRLVTLFRQDWNAVDRARRARGLAEDSRWIRLPKQMFALLVLALRRGSKLATAMEARGFGTTTGPDGEPVQRTWARQAHFGWADLAVLGVCLAVSLTALAVAISTGDFRLLGVVGSGG</sequence>
<evidence type="ECO:0000256" key="4">
    <source>
        <dbReference type="ARBA" id="ARBA00022989"/>
    </source>
</evidence>
<feature type="transmembrane region" description="Helical" evidence="6">
    <location>
        <begin position="57"/>
        <end position="75"/>
    </location>
</feature>
<dbReference type="STRING" id="1451189.CFAL_09340"/>
<dbReference type="AlphaFoldDB" id="A0A418QA35"/>
<dbReference type="GO" id="GO:0005886">
    <property type="term" value="C:plasma membrane"/>
    <property type="evidence" value="ECO:0007669"/>
    <property type="project" value="UniProtKB-ARBA"/>
</dbReference>
<dbReference type="InterPro" id="IPR051611">
    <property type="entry name" value="ECF_transporter_component"/>
</dbReference>
<keyword evidence="2" id="KW-1003">Cell membrane</keyword>
<evidence type="ECO:0000256" key="1">
    <source>
        <dbReference type="ARBA" id="ARBA00004141"/>
    </source>
</evidence>
<dbReference type="PANTHER" id="PTHR34857:SF2">
    <property type="entry name" value="SLL0384 PROTEIN"/>
    <property type="match status" value="1"/>
</dbReference>
<keyword evidence="8" id="KW-1185">Reference proteome</keyword>
<dbReference type="CDD" id="cd16914">
    <property type="entry name" value="EcfT"/>
    <property type="match status" value="1"/>
</dbReference>
<comment type="caution">
    <text evidence="7">The sequence shown here is derived from an EMBL/GenBank/DDBJ whole genome shotgun (WGS) entry which is preliminary data.</text>
</comment>
<keyword evidence="5 6" id="KW-0472">Membrane</keyword>
<comment type="subcellular location">
    <subcellularLocation>
        <location evidence="1">Membrane</location>
        <topology evidence="1">Multi-pass membrane protein</topology>
    </subcellularLocation>
</comment>
<keyword evidence="4 6" id="KW-1133">Transmembrane helix</keyword>
<feature type="transmembrane region" description="Helical" evidence="6">
    <location>
        <begin position="227"/>
        <end position="248"/>
    </location>
</feature>
<evidence type="ECO:0000313" key="7">
    <source>
        <dbReference type="EMBL" id="RIX36812.1"/>
    </source>
</evidence>
<dbReference type="OrthoDB" id="6400at2"/>
<dbReference type="PANTHER" id="PTHR34857">
    <property type="entry name" value="SLL0384 PROTEIN"/>
    <property type="match status" value="1"/>
</dbReference>
<feature type="transmembrane region" description="Helical" evidence="6">
    <location>
        <begin position="12"/>
        <end position="45"/>
    </location>
</feature>
<evidence type="ECO:0000313" key="8">
    <source>
        <dbReference type="Proteomes" id="UP000285278"/>
    </source>
</evidence>
<accession>A0A418QA35</accession>
<name>A0A418QA35_9CORY</name>
<dbReference type="RefSeq" id="WP_025403420.1">
    <property type="nucleotide sequence ID" value="NZ_CBCRUA010000001.1"/>
</dbReference>
<dbReference type="InterPro" id="IPR003339">
    <property type="entry name" value="ABC/ECF_trnsptr_transmembrane"/>
</dbReference>
<organism evidence="7 8">
    <name type="scientific">Corynebacterium falsenii</name>
    <dbReference type="NCBI Taxonomy" id="108486"/>
    <lineage>
        <taxon>Bacteria</taxon>
        <taxon>Bacillati</taxon>
        <taxon>Actinomycetota</taxon>
        <taxon>Actinomycetes</taxon>
        <taxon>Mycobacteriales</taxon>
        <taxon>Corynebacteriaceae</taxon>
        <taxon>Corynebacterium</taxon>
    </lineage>
</organism>
<dbReference type="Pfam" id="PF02361">
    <property type="entry name" value="CbiQ"/>
    <property type="match status" value="1"/>
</dbReference>
<reference evidence="7 8" key="1">
    <citation type="submission" date="2018-09" db="EMBL/GenBank/DDBJ databases">
        <title>Optimization and identification of Corynebacterium falsenii FN1-14 from fish paste.</title>
        <authorList>
            <person name="Daroonpunt R."/>
            <person name="Tanasupawat S."/>
        </authorList>
    </citation>
    <scope>NUCLEOTIDE SEQUENCE [LARGE SCALE GENOMIC DNA]</scope>
    <source>
        <strain evidence="7 8">FN1-14</strain>
    </source>
</reference>
<protein>
    <submittedName>
        <fullName evidence="7">Energy-coupling factor transporter transmembrane protein EcfT</fullName>
    </submittedName>
</protein>
<evidence type="ECO:0000256" key="6">
    <source>
        <dbReference type="SAM" id="Phobius"/>
    </source>
</evidence>
<proteinExistence type="predicted"/>
<dbReference type="Proteomes" id="UP000285278">
    <property type="component" value="Unassembled WGS sequence"/>
</dbReference>
<evidence type="ECO:0000256" key="3">
    <source>
        <dbReference type="ARBA" id="ARBA00022692"/>
    </source>
</evidence>
<gene>
    <name evidence="7" type="ORF">D3M95_00975</name>
</gene>
<evidence type="ECO:0000256" key="5">
    <source>
        <dbReference type="ARBA" id="ARBA00023136"/>
    </source>
</evidence>
<feature type="transmembrane region" description="Helical" evidence="6">
    <location>
        <begin position="95"/>
        <end position="115"/>
    </location>
</feature>
<evidence type="ECO:0000256" key="2">
    <source>
        <dbReference type="ARBA" id="ARBA00022475"/>
    </source>
</evidence>
<keyword evidence="3 6" id="KW-0812">Transmembrane</keyword>